<protein>
    <submittedName>
        <fullName evidence="2">Uncharacterized protein</fullName>
    </submittedName>
</protein>
<dbReference type="EnsemblMetazoa" id="GPAI002763-RA">
    <property type="protein sequence ID" value="GPAI002763-PA"/>
    <property type="gene ID" value="GPAI002763"/>
</dbReference>
<reference evidence="2" key="2">
    <citation type="submission" date="2020-05" db="UniProtKB">
        <authorList>
            <consortium name="EnsemblMetazoa"/>
        </authorList>
    </citation>
    <scope>IDENTIFICATION</scope>
    <source>
        <strain evidence="2">IAEA</strain>
    </source>
</reference>
<evidence type="ECO:0000313" key="3">
    <source>
        <dbReference type="Proteomes" id="UP000092445"/>
    </source>
</evidence>
<feature type="transmembrane region" description="Helical" evidence="1">
    <location>
        <begin position="21"/>
        <end position="40"/>
    </location>
</feature>
<reference evidence="3" key="1">
    <citation type="submission" date="2014-03" db="EMBL/GenBank/DDBJ databases">
        <authorList>
            <person name="Aksoy S."/>
            <person name="Warren W."/>
            <person name="Wilson R.K."/>
        </authorList>
    </citation>
    <scope>NUCLEOTIDE SEQUENCE [LARGE SCALE GENOMIC DNA]</scope>
    <source>
        <strain evidence="3">IAEA</strain>
    </source>
</reference>
<evidence type="ECO:0000256" key="1">
    <source>
        <dbReference type="SAM" id="Phobius"/>
    </source>
</evidence>
<dbReference type="VEuPathDB" id="VectorBase:GPAI002763"/>
<proteinExistence type="predicted"/>
<organism evidence="2 3">
    <name type="scientific">Glossina pallidipes</name>
    <name type="common">Tsetse fly</name>
    <dbReference type="NCBI Taxonomy" id="7398"/>
    <lineage>
        <taxon>Eukaryota</taxon>
        <taxon>Metazoa</taxon>
        <taxon>Ecdysozoa</taxon>
        <taxon>Arthropoda</taxon>
        <taxon>Hexapoda</taxon>
        <taxon>Insecta</taxon>
        <taxon>Pterygota</taxon>
        <taxon>Neoptera</taxon>
        <taxon>Endopterygota</taxon>
        <taxon>Diptera</taxon>
        <taxon>Brachycera</taxon>
        <taxon>Muscomorpha</taxon>
        <taxon>Hippoboscoidea</taxon>
        <taxon>Glossinidae</taxon>
        <taxon>Glossina</taxon>
    </lineage>
</organism>
<dbReference type="Proteomes" id="UP000092445">
    <property type="component" value="Unassembled WGS sequence"/>
</dbReference>
<accession>A0A1A9Z3H2</accession>
<keyword evidence="1" id="KW-1133">Transmembrane helix</keyword>
<sequence length="107" mass="12211">MLSVTRSFCYMHFEFLSSSSALTAVTAVVPVLIVRFQWYICSCLSLDKLALQFFMEENVIVNNSTIETLVISYPSLSGSEILTFRDALWDNIDEYFAQNEILTSFIT</sequence>
<keyword evidence="1" id="KW-0812">Transmembrane</keyword>
<evidence type="ECO:0000313" key="2">
    <source>
        <dbReference type="EnsemblMetazoa" id="GPAI002763-PA"/>
    </source>
</evidence>
<keyword evidence="1" id="KW-0472">Membrane</keyword>
<dbReference type="AlphaFoldDB" id="A0A1A9Z3H2"/>
<name>A0A1A9Z3H2_GLOPL</name>
<keyword evidence="3" id="KW-1185">Reference proteome</keyword>